<dbReference type="AlphaFoldDB" id="A0A1E8FE41"/>
<sequence>MKYVVGSFWLLTVMLAYWLGGTSVDNAYSIASGSQTPIPFSAAQHPHKESNNKFELTKQSALQLETTCQEPTETALTGAELVAETKRLLASAQFGSSMAAVARGYQMVSALNAEQTLEALNLLDLYDDPESMRLVHMFLEHLASLSPLEAMDFVATNLHSARQKEMASFTVLRAWAEAQPEAALDWYLSDPDEANSGSLSHYGLMTLYFSYAEKNIEQAVSSVANRFSKTDYAAIEMAFSGIASSLKTTADFEFVLANLAELDNEKALSRVYLSWASIDPHSALNRLASQTNSESREHIKETVYRQWMYDSPAEASVAYMESAPPAERQSRA</sequence>
<gene>
    <name evidence="1" type="ORF">BFC17_19395</name>
</gene>
<dbReference type="Proteomes" id="UP000176037">
    <property type="component" value="Unassembled WGS sequence"/>
</dbReference>
<organism evidence="1 2">
    <name type="scientific">Alteromonas lipolytica</name>
    <dbReference type="NCBI Taxonomy" id="1856405"/>
    <lineage>
        <taxon>Bacteria</taxon>
        <taxon>Pseudomonadati</taxon>
        <taxon>Pseudomonadota</taxon>
        <taxon>Gammaproteobacteria</taxon>
        <taxon>Alteromonadales</taxon>
        <taxon>Alteromonadaceae</taxon>
        <taxon>Alteromonas/Salinimonas group</taxon>
        <taxon>Alteromonas</taxon>
    </lineage>
</organism>
<comment type="caution">
    <text evidence="1">The sequence shown here is derived from an EMBL/GenBank/DDBJ whole genome shotgun (WGS) entry which is preliminary data.</text>
</comment>
<name>A0A1E8FE41_9ALTE</name>
<proteinExistence type="predicted"/>
<reference evidence="1 2" key="1">
    <citation type="submission" date="2016-09" db="EMBL/GenBank/DDBJ databases">
        <title>Alteromonas lipolytica, a new species isolated from sea water.</title>
        <authorList>
            <person name="Wu Y.-H."/>
            <person name="Cheng H."/>
            <person name="Xu X.-W."/>
        </authorList>
    </citation>
    <scope>NUCLEOTIDE SEQUENCE [LARGE SCALE GENOMIC DNA]</scope>
    <source>
        <strain evidence="1 2">JW12</strain>
    </source>
</reference>
<protein>
    <submittedName>
        <fullName evidence="1">Uncharacterized protein</fullName>
    </submittedName>
</protein>
<dbReference type="EMBL" id="MJIC01000014">
    <property type="protein sequence ID" value="OFI33743.1"/>
    <property type="molecule type" value="Genomic_DNA"/>
</dbReference>
<keyword evidence="2" id="KW-1185">Reference proteome</keyword>
<accession>A0A1E8FE41</accession>
<dbReference type="STRING" id="1856405.BFC17_19395"/>
<evidence type="ECO:0000313" key="2">
    <source>
        <dbReference type="Proteomes" id="UP000176037"/>
    </source>
</evidence>
<evidence type="ECO:0000313" key="1">
    <source>
        <dbReference type="EMBL" id="OFI33743.1"/>
    </source>
</evidence>
<dbReference type="RefSeq" id="WP_070176670.1">
    <property type="nucleotide sequence ID" value="NZ_BMJR01000003.1"/>
</dbReference>